<protein>
    <recommendedName>
        <fullName evidence="3">RING-type domain-containing protein</fullName>
    </recommendedName>
</protein>
<proteinExistence type="predicted"/>
<dbReference type="InterPro" id="IPR001841">
    <property type="entry name" value="Znf_RING"/>
</dbReference>
<dbReference type="GO" id="GO:0061630">
    <property type="term" value="F:ubiquitin protein ligase activity"/>
    <property type="evidence" value="ECO:0007669"/>
    <property type="project" value="TreeGrafter"/>
</dbReference>
<dbReference type="SMART" id="SM00184">
    <property type="entry name" value="RING"/>
    <property type="match status" value="1"/>
</dbReference>
<accession>A0A6A6A3S8</accession>
<reference evidence="4" key="1">
    <citation type="journal article" date="2020" name="Stud. Mycol.">
        <title>101 Dothideomycetes genomes: a test case for predicting lifestyles and emergence of pathogens.</title>
        <authorList>
            <person name="Haridas S."/>
            <person name="Albert R."/>
            <person name="Binder M."/>
            <person name="Bloem J."/>
            <person name="Labutti K."/>
            <person name="Salamov A."/>
            <person name="Andreopoulos B."/>
            <person name="Baker S."/>
            <person name="Barry K."/>
            <person name="Bills G."/>
            <person name="Bluhm B."/>
            <person name="Cannon C."/>
            <person name="Castanera R."/>
            <person name="Culley D."/>
            <person name="Daum C."/>
            <person name="Ezra D."/>
            <person name="Gonzalez J."/>
            <person name="Henrissat B."/>
            <person name="Kuo A."/>
            <person name="Liang C."/>
            <person name="Lipzen A."/>
            <person name="Lutzoni F."/>
            <person name="Magnuson J."/>
            <person name="Mondo S."/>
            <person name="Nolan M."/>
            <person name="Ohm R."/>
            <person name="Pangilinan J."/>
            <person name="Park H.-J."/>
            <person name="Ramirez L."/>
            <person name="Alfaro M."/>
            <person name="Sun H."/>
            <person name="Tritt A."/>
            <person name="Yoshinaga Y."/>
            <person name="Zwiers L.-H."/>
            <person name="Turgeon B."/>
            <person name="Goodwin S."/>
            <person name="Spatafora J."/>
            <person name="Crous P."/>
            <person name="Grigoriev I."/>
        </authorList>
    </citation>
    <scope>NUCLEOTIDE SEQUENCE</scope>
    <source>
        <strain evidence="4">CBS 119687</strain>
    </source>
</reference>
<keyword evidence="1" id="KW-0863">Zinc-finger</keyword>
<dbReference type="PANTHER" id="PTHR22696">
    <property type="entry name" value="E3 UBIQUITIN-PROTEIN LIGASE RNF26"/>
    <property type="match status" value="1"/>
</dbReference>
<sequence length="513" mass="57921">MGTLTADCPRLDAHCPHKLATSCRLTSTLNCCACADERAHSMTYRVYIDGVGFVQRGTRWQGYCWFCKEFWTNRLAATDPPLNISQTRVPEIPDQTEFLERWFEFHQGYRLVQRPDGTEQRISVMGEPLKDVSPGFLPRTLAQMREGMRNDARRSENRLTRRRLSSENEASQPQQPHQSIEDALDSLLDEVSDDEAPTPVPASVPAPAPAPAGPQTPEILPSLQILPSIDPRAILRRNAEQTRRAGERFTRLFGTREEIQQDDYESPLSTMYNRAWGRFRQAEELRATGDNTAPSLEGRPVEERREIEEQLLWSVMRESQNASLGVEGAEGNVWSYTPTDANSSAETSYQRTRLRINELAESLRFAPPAMPAPNVTTPASSSNPMSQVRSSLQQIQYELNRLRAASDRDLFVSEAGEALRLPRPFEPIPVRTLDNQPGRPPPMTDEAMTKVLACQVCYQQLADIAVLPCGHMVMCQWCADVVIPVKHSHVPIRPSKCPMCRKMVKQRFKIHTG</sequence>
<evidence type="ECO:0000259" key="3">
    <source>
        <dbReference type="PROSITE" id="PS50089"/>
    </source>
</evidence>
<dbReference type="Proteomes" id="UP000799771">
    <property type="component" value="Unassembled WGS sequence"/>
</dbReference>
<keyword evidence="5" id="KW-1185">Reference proteome</keyword>
<feature type="compositionally biased region" description="Pro residues" evidence="2">
    <location>
        <begin position="198"/>
        <end position="214"/>
    </location>
</feature>
<feature type="region of interest" description="Disordered" evidence="2">
    <location>
        <begin position="146"/>
        <end position="179"/>
    </location>
</feature>
<evidence type="ECO:0000313" key="4">
    <source>
        <dbReference type="EMBL" id="KAF2126206.1"/>
    </source>
</evidence>
<dbReference type="AlphaFoldDB" id="A0A6A6A3S8"/>
<dbReference type="EMBL" id="ML977514">
    <property type="protein sequence ID" value="KAF2126206.1"/>
    <property type="molecule type" value="Genomic_DNA"/>
</dbReference>
<dbReference type="Pfam" id="PF13920">
    <property type="entry name" value="zf-C3HC4_3"/>
    <property type="match status" value="1"/>
</dbReference>
<name>A0A6A6A3S8_9PLEO</name>
<dbReference type="GO" id="GO:0016567">
    <property type="term" value="P:protein ubiquitination"/>
    <property type="evidence" value="ECO:0007669"/>
    <property type="project" value="TreeGrafter"/>
</dbReference>
<keyword evidence="1" id="KW-0479">Metal-binding</keyword>
<keyword evidence="1" id="KW-0862">Zinc</keyword>
<organism evidence="4 5">
    <name type="scientific">Dothidotthia symphoricarpi CBS 119687</name>
    <dbReference type="NCBI Taxonomy" id="1392245"/>
    <lineage>
        <taxon>Eukaryota</taxon>
        <taxon>Fungi</taxon>
        <taxon>Dikarya</taxon>
        <taxon>Ascomycota</taxon>
        <taxon>Pezizomycotina</taxon>
        <taxon>Dothideomycetes</taxon>
        <taxon>Pleosporomycetidae</taxon>
        <taxon>Pleosporales</taxon>
        <taxon>Dothidotthiaceae</taxon>
        <taxon>Dothidotthia</taxon>
    </lineage>
</organism>
<dbReference type="RefSeq" id="XP_033520598.1">
    <property type="nucleotide sequence ID" value="XM_033666162.1"/>
</dbReference>
<dbReference type="GO" id="GO:0006511">
    <property type="term" value="P:ubiquitin-dependent protein catabolic process"/>
    <property type="evidence" value="ECO:0007669"/>
    <property type="project" value="TreeGrafter"/>
</dbReference>
<dbReference type="GO" id="GO:0008270">
    <property type="term" value="F:zinc ion binding"/>
    <property type="evidence" value="ECO:0007669"/>
    <property type="project" value="UniProtKB-KW"/>
</dbReference>
<evidence type="ECO:0000256" key="1">
    <source>
        <dbReference type="PROSITE-ProRule" id="PRU00175"/>
    </source>
</evidence>
<gene>
    <name evidence="4" type="ORF">P153DRAFT_347241</name>
</gene>
<dbReference type="PROSITE" id="PS50089">
    <property type="entry name" value="ZF_RING_2"/>
    <property type="match status" value="1"/>
</dbReference>
<feature type="region of interest" description="Disordered" evidence="2">
    <location>
        <begin position="192"/>
        <end position="223"/>
    </location>
</feature>
<evidence type="ECO:0000256" key="2">
    <source>
        <dbReference type="SAM" id="MobiDB-lite"/>
    </source>
</evidence>
<dbReference type="OrthoDB" id="1711136at2759"/>
<feature type="domain" description="RING-type" evidence="3">
    <location>
        <begin position="454"/>
        <end position="501"/>
    </location>
</feature>
<dbReference type="GeneID" id="54406594"/>
<evidence type="ECO:0000313" key="5">
    <source>
        <dbReference type="Proteomes" id="UP000799771"/>
    </source>
</evidence>
<dbReference type="SUPFAM" id="SSF57850">
    <property type="entry name" value="RING/U-box"/>
    <property type="match status" value="1"/>
</dbReference>
<feature type="compositionally biased region" description="Basic and acidic residues" evidence="2">
    <location>
        <begin position="146"/>
        <end position="159"/>
    </location>
</feature>
<dbReference type="InterPro" id="IPR013083">
    <property type="entry name" value="Znf_RING/FYVE/PHD"/>
</dbReference>
<dbReference type="PANTHER" id="PTHR22696:SF1">
    <property type="entry name" value="E3 UBIQUITIN-PROTEIN LIGASE RNF26"/>
    <property type="match status" value="1"/>
</dbReference>
<dbReference type="Gene3D" id="3.30.40.10">
    <property type="entry name" value="Zinc/RING finger domain, C3HC4 (zinc finger)"/>
    <property type="match status" value="1"/>
</dbReference>